<sequence>MTMNDVIGYLACALVLATFYQKDLVALRIFALLSNVAFIIYATRVGLLPIMVLHSLLLPVNAARLLALYRDRFFAPKPATLD</sequence>
<feature type="transmembrane region" description="Helical" evidence="1">
    <location>
        <begin position="37"/>
        <end position="60"/>
    </location>
</feature>
<protein>
    <recommendedName>
        <fullName evidence="4">Bacterial inner membrane protein</fullName>
    </recommendedName>
</protein>
<keyword evidence="1" id="KW-1133">Transmembrane helix</keyword>
<proteinExistence type="predicted"/>
<dbReference type="KEGG" id="vgo:GJW-30_1_00030"/>
<name>A0A0S3PNK6_9BRAD</name>
<keyword evidence="1" id="KW-0812">Transmembrane</keyword>
<evidence type="ECO:0000313" key="3">
    <source>
        <dbReference type="Proteomes" id="UP000236884"/>
    </source>
</evidence>
<dbReference type="RefSeq" id="WP_096350306.1">
    <property type="nucleotide sequence ID" value="NZ_AP014946.1"/>
</dbReference>
<organism evidence="2 3">
    <name type="scientific">Variibacter gotjawalensis</name>
    <dbReference type="NCBI Taxonomy" id="1333996"/>
    <lineage>
        <taxon>Bacteria</taxon>
        <taxon>Pseudomonadati</taxon>
        <taxon>Pseudomonadota</taxon>
        <taxon>Alphaproteobacteria</taxon>
        <taxon>Hyphomicrobiales</taxon>
        <taxon>Nitrobacteraceae</taxon>
        <taxon>Variibacter</taxon>
    </lineage>
</organism>
<dbReference type="Proteomes" id="UP000236884">
    <property type="component" value="Chromosome"/>
</dbReference>
<evidence type="ECO:0008006" key="4">
    <source>
        <dbReference type="Google" id="ProtNLM"/>
    </source>
</evidence>
<keyword evidence="3" id="KW-1185">Reference proteome</keyword>
<evidence type="ECO:0000313" key="2">
    <source>
        <dbReference type="EMBL" id="BAT57525.1"/>
    </source>
</evidence>
<evidence type="ECO:0000256" key="1">
    <source>
        <dbReference type="SAM" id="Phobius"/>
    </source>
</evidence>
<dbReference type="AlphaFoldDB" id="A0A0S3PNK6"/>
<gene>
    <name evidence="2" type="ORF">GJW-30_1_00030</name>
</gene>
<reference evidence="2 3" key="1">
    <citation type="submission" date="2015-08" db="EMBL/GenBank/DDBJ databases">
        <title>Investigation of the bacterial diversity of lava forest soil.</title>
        <authorList>
            <person name="Lee J.S."/>
        </authorList>
    </citation>
    <scope>NUCLEOTIDE SEQUENCE [LARGE SCALE GENOMIC DNA]</scope>
    <source>
        <strain evidence="2 3">GJW-30</strain>
    </source>
</reference>
<accession>A0A0S3PNK6</accession>
<dbReference type="OrthoDB" id="8086566at2"/>
<dbReference type="EMBL" id="AP014946">
    <property type="protein sequence ID" value="BAT57525.1"/>
    <property type="molecule type" value="Genomic_DNA"/>
</dbReference>
<keyword evidence="1" id="KW-0472">Membrane</keyword>